<keyword evidence="3" id="KW-1185">Reference proteome</keyword>
<evidence type="ECO:0000313" key="2">
    <source>
        <dbReference type="EMBL" id="KAJ8366284.1"/>
    </source>
</evidence>
<name>A0AAD7R5B1_9TELE</name>
<dbReference type="EMBL" id="JAINUG010000615">
    <property type="protein sequence ID" value="KAJ8366284.1"/>
    <property type="molecule type" value="Genomic_DNA"/>
</dbReference>
<comment type="caution">
    <text evidence="2">The sequence shown here is derived from an EMBL/GenBank/DDBJ whole genome shotgun (WGS) entry which is preliminary data.</text>
</comment>
<sequence length="189" mass="21550">MLQSIPEDLSRDAWLAASWKQTWETAGPSRILRYIRDPGDGLIPACADMENLKRKEQRYRQKQQQNYNRRHRAHDMPHLQPGDHVWVKDMLQRGTVVSTADTPRSYLIETPRGTLRRNRFHLSPTSVAPETPLQMLVRAATIGKAVQTPTVQAEQAEELVRPLHSVSLLNKHGGRWVDSGVGCIPHRIV</sequence>
<dbReference type="PANTHER" id="PTHR33244:SF3">
    <property type="entry name" value="PEPTIDASE A2 DOMAIN-CONTAINING PROTEIN"/>
    <property type="match status" value="1"/>
</dbReference>
<reference evidence="2" key="1">
    <citation type="journal article" date="2023" name="Science">
        <title>Genome structures resolve the early diversification of teleost fishes.</title>
        <authorList>
            <person name="Parey E."/>
            <person name="Louis A."/>
            <person name="Montfort J."/>
            <person name="Bouchez O."/>
            <person name="Roques C."/>
            <person name="Iampietro C."/>
            <person name="Lluch J."/>
            <person name="Castinel A."/>
            <person name="Donnadieu C."/>
            <person name="Desvignes T."/>
            <person name="Floi Bucao C."/>
            <person name="Jouanno E."/>
            <person name="Wen M."/>
            <person name="Mejri S."/>
            <person name="Dirks R."/>
            <person name="Jansen H."/>
            <person name="Henkel C."/>
            <person name="Chen W.J."/>
            <person name="Zahm M."/>
            <person name="Cabau C."/>
            <person name="Klopp C."/>
            <person name="Thompson A.W."/>
            <person name="Robinson-Rechavi M."/>
            <person name="Braasch I."/>
            <person name="Lecointre G."/>
            <person name="Bobe J."/>
            <person name="Postlethwait J.H."/>
            <person name="Berthelot C."/>
            <person name="Roest Crollius H."/>
            <person name="Guiguen Y."/>
        </authorList>
    </citation>
    <scope>NUCLEOTIDE SEQUENCE</scope>
    <source>
        <strain evidence="2">NC1722</strain>
    </source>
</reference>
<evidence type="ECO:0000313" key="3">
    <source>
        <dbReference type="Proteomes" id="UP001221898"/>
    </source>
</evidence>
<accession>A0AAD7R5B1</accession>
<dbReference type="PANTHER" id="PTHR33244">
    <property type="entry name" value="INTEGRASE CATALYTIC DOMAIN-CONTAINING PROTEIN-RELATED"/>
    <property type="match status" value="1"/>
</dbReference>
<evidence type="ECO:0000256" key="1">
    <source>
        <dbReference type="SAM" id="MobiDB-lite"/>
    </source>
</evidence>
<protein>
    <submittedName>
        <fullName evidence="2">Uncharacterized protein</fullName>
    </submittedName>
</protein>
<gene>
    <name evidence="2" type="ORF">AAFF_G00363070</name>
</gene>
<organism evidence="2 3">
    <name type="scientific">Aldrovandia affinis</name>
    <dbReference type="NCBI Taxonomy" id="143900"/>
    <lineage>
        <taxon>Eukaryota</taxon>
        <taxon>Metazoa</taxon>
        <taxon>Chordata</taxon>
        <taxon>Craniata</taxon>
        <taxon>Vertebrata</taxon>
        <taxon>Euteleostomi</taxon>
        <taxon>Actinopterygii</taxon>
        <taxon>Neopterygii</taxon>
        <taxon>Teleostei</taxon>
        <taxon>Notacanthiformes</taxon>
        <taxon>Halosauridae</taxon>
        <taxon>Aldrovandia</taxon>
    </lineage>
</organism>
<dbReference type="Proteomes" id="UP001221898">
    <property type="component" value="Unassembled WGS sequence"/>
</dbReference>
<feature type="region of interest" description="Disordered" evidence="1">
    <location>
        <begin position="56"/>
        <end position="81"/>
    </location>
</feature>
<proteinExistence type="predicted"/>
<dbReference type="AlphaFoldDB" id="A0AAD7R5B1"/>